<dbReference type="Gene3D" id="1.10.10.2840">
    <property type="entry name" value="PucR C-terminal helix-turn-helix domain"/>
    <property type="match status" value="1"/>
</dbReference>
<keyword evidence="4" id="KW-1185">Reference proteome</keyword>
<reference evidence="3" key="2">
    <citation type="journal article" date="2022" name="Sci. Rep.">
        <title>In silico prediction of the enzymes involved in the degradation of the herbicide molinate by Gulosibacter molinativorax ON4T.</title>
        <authorList>
            <person name="Lopes A.R."/>
            <person name="Bunin E."/>
            <person name="Viana A.T."/>
            <person name="Froufe H."/>
            <person name="Munoz-Merida A."/>
            <person name="Pinho D."/>
            <person name="Figueiredo J."/>
            <person name="Barroso C."/>
            <person name="Vaz-Moreira I."/>
            <person name="Bellanger X."/>
            <person name="Egas C."/>
            <person name="Nunes O.C."/>
        </authorList>
    </citation>
    <scope>NUCLEOTIDE SEQUENCE</scope>
    <source>
        <strain evidence="3">ON4</strain>
    </source>
</reference>
<organism evidence="3 4">
    <name type="scientific">Gulosibacter molinativorax</name>
    <dbReference type="NCBI Taxonomy" id="256821"/>
    <lineage>
        <taxon>Bacteria</taxon>
        <taxon>Bacillati</taxon>
        <taxon>Actinomycetota</taxon>
        <taxon>Actinomycetes</taxon>
        <taxon>Micrococcales</taxon>
        <taxon>Microbacteriaceae</taxon>
        <taxon>Gulosibacter</taxon>
    </lineage>
</organism>
<dbReference type="InterPro" id="IPR051448">
    <property type="entry name" value="CdaR-like_regulators"/>
</dbReference>
<feature type="domain" description="PucR C-terminal helix-turn-helix" evidence="1">
    <location>
        <begin position="336"/>
        <end position="390"/>
    </location>
</feature>
<comment type="caution">
    <text evidence="3">The sequence shown here is derived from an EMBL/GenBank/DDBJ whole genome shotgun (WGS) entry which is preliminary data.</text>
</comment>
<sequence>MPGLVFDSYRRFGVDSSAEDRWTVLLGSLDPSALADAFMANLAEVPGYDPPPLPREEMALHARAAFSALIAAVRSEDPQRTRAVAREIGVTRARIGIPLASLMAAMRIDFMLIWESIESASCPEDARLILIKTRLIMRVVDSFSAELEQAYLSERHRIETDQASERHRLVARVIGGNELQPMEAADISHQLGLPPSKPIRVYAASPDHSLAIQRILGNMSRLGYPFHTQHRGAGIVAFGFAPDLPGSEVERTLFDLHQLAIGVDISPNGIVGVKAAAAIASALMESRRPEDLGALDWRAGWHRVVSMSTTQPLRQRLARDANEALDQCRLTERSRLMETAVAFLRTGSLTACAEALYCHRNTVSNRLQRFREVTGIDLSSPRDAAALVLAWC</sequence>
<evidence type="ECO:0000313" key="3">
    <source>
        <dbReference type="EMBL" id="MDJ1370194.1"/>
    </source>
</evidence>
<dbReference type="PANTHER" id="PTHR33744">
    <property type="entry name" value="CARBOHYDRATE DIACID REGULATOR"/>
    <property type="match status" value="1"/>
</dbReference>
<dbReference type="EMBL" id="PXVD01000003">
    <property type="protein sequence ID" value="MDJ1370194.1"/>
    <property type="molecule type" value="Genomic_DNA"/>
</dbReference>
<dbReference type="Proteomes" id="UP001170379">
    <property type="component" value="Unassembled WGS sequence"/>
</dbReference>
<accession>A0ABT7C4V4</accession>
<evidence type="ECO:0000259" key="2">
    <source>
        <dbReference type="Pfam" id="PF14361"/>
    </source>
</evidence>
<gene>
    <name evidence="3" type="ORF">C7K25_02200</name>
</gene>
<dbReference type="Pfam" id="PF14361">
    <property type="entry name" value="RsbRD_N"/>
    <property type="match status" value="1"/>
</dbReference>
<feature type="domain" description="RsbT co-antagonist protein RsbRD N-terminal" evidence="2">
    <location>
        <begin position="34"/>
        <end position="166"/>
    </location>
</feature>
<reference evidence="3" key="1">
    <citation type="submission" date="2018-03" db="EMBL/GenBank/DDBJ databases">
        <authorList>
            <person name="Nunes O.C."/>
            <person name="Lopes A.R."/>
            <person name="Froufe H."/>
            <person name="Munoz-Merida A."/>
            <person name="Barroso C."/>
            <person name="Egas C."/>
        </authorList>
    </citation>
    <scope>NUCLEOTIDE SEQUENCE</scope>
    <source>
        <strain evidence="3">ON4</strain>
    </source>
</reference>
<proteinExistence type="predicted"/>
<dbReference type="InterPro" id="IPR042070">
    <property type="entry name" value="PucR_C-HTH_sf"/>
</dbReference>
<dbReference type="InterPro" id="IPR025736">
    <property type="entry name" value="PucR_C-HTH_dom"/>
</dbReference>
<name>A0ABT7C4V4_9MICO</name>
<evidence type="ECO:0000313" key="4">
    <source>
        <dbReference type="Proteomes" id="UP001170379"/>
    </source>
</evidence>
<evidence type="ECO:0000259" key="1">
    <source>
        <dbReference type="Pfam" id="PF13556"/>
    </source>
</evidence>
<dbReference type="InterPro" id="IPR025751">
    <property type="entry name" value="RsbRD_N_dom"/>
</dbReference>
<dbReference type="PANTHER" id="PTHR33744:SF7">
    <property type="entry name" value="PUCR FAMILY TRANSCRIPTIONAL REGULATOR"/>
    <property type="match status" value="1"/>
</dbReference>
<protein>
    <submittedName>
        <fullName evidence="3">PucR family transcriptional regulator</fullName>
    </submittedName>
</protein>
<dbReference type="Pfam" id="PF13556">
    <property type="entry name" value="HTH_30"/>
    <property type="match status" value="1"/>
</dbReference>